<feature type="compositionally biased region" description="Polar residues" evidence="8">
    <location>
        <begin position="1308"/>
        <end position="1321"/>
    </location>
</feature>
<keyword evidence="4" id="KW-0805">Transcription regulation</keyword>
<feature type="compositionally biased region" description="Acidic residues" evidence="8">
    <location>
        <begin position="1151"/>
        <end position="1160"/>
    </location>
</feature>
<dbReference type="GO" id="GO:0006397">
    <property type="term" value="P:mRNA processing"/>
    <property type="evidence" value="ECO:0007669"/>
    <property type="project" value="UniProtKB-KW"/>
</dbReference>
<keyword evidence="3" id="KW-0507">mRNA processing</keyword>
<dbReference type="PROSITE" id="PS51391">
    <property type="entry name" value="CID"/>
    <property type="match status" value="1"/>
</dbReference>
<evidence type="ECO:0000256" key="6">
    <source>
        <dbReference type="ARBA" id="ARBA00023163"/>
    </source>
</evidence>
<feature type="region of interest" description="Disordered" evidence="8">
    <location>
        <begin position="480"/>
        <end position="501"/>
    </location>
</feature>
<accession>A0A1D1Y1H6</accession>
<gene>
    <name evidence="11" type="primary">Hdgf_1</name>
    <name evidence="11" type="ORF">g.65509</name>
</gene>
<feature type="compositionally biased region" description="Pro residues" evidence="8">
    <location>
        <begin position="1196"/>
        <end position="1234"/>
    </location>
</feature>
<dbReference type="Gene3D" id="1.25.40.90">
    <property type="match status" value="1"/>
</dbReference>
<keyword evidence="7" id="KW-0539">Nucleus</keyword>
<evidence type="ECO:0000256" key="7">
    <source>
        <dbReference type="ARBA" id="ARBA00023242"/>
    </source>
</evidence>
<sequence>MAPARRKGRAAAAAEAAARRQWKVGDLVLAKMKGFPPWPATISEPQKWGYSSDRKKLLVFFFGTKQIAFCNHVDVEAFTEEKKKNLLVKRQGKGADFVRAVDEIIDSFEKLKEQKINDEFSSGDEATESNVGNVECSSVSSCIKSPKETQPTSSCQPEAICSSLQGNDSHNSEEVPVTSIEDNAIQSNAIIHEQPNGKVSILDQLRKTPLATIGSLRKRSRDTLSQTSDVQKRTPSLRRSRSSTRIDSCNLHKSEMQVEAISCQNDLVPDMLLEKCSLNSEVIRKSPVIHDTDSEISTYVPNNTSEDVGSRTVAVDSGDHPLNESGTVELDCKAESRIVNLDKGIVLNGGLDIQGKMVVLKKKRKPNKKRFDQEMTVHTKLEKKTCLQPEPSKNFPILSDSCHSTSEKCSKTDGDKHLPLVKRARVRMGNLSEEKKLDDLIDTVEKSKKEALVNQKLDIPSNSGDNHVINETFLNTRRAFDDTSPSNDHMQAKEHDNMPWKGNKYPSRGSTMYVEAALPPSKRLYRALEAMSANAAEASNDYLGDSNSTHASSNGNTNFSKTCSCNILLDGDSKSPRELLAVLSPDTNEVPSNMSGEPSNFSPQILRTSTESSLEAKHGDISLRDSTSLQSMDSKGEIMEVKDSKDLPNKAVTTELHLVNTHPCFYETRDETINGEFGQSSLHPSASSVIEGRTKEMLQLGKELPYDVTRGKDANSQVVKLEAENGRSEPASKNVDCVLKAEDVTDTGSASVASHLSGDMKSLGSLSDKKCDANIQEVTVGVKYKLAMKGTRFSPDSTPMKVLIAAAQAKRFFSRSGSLSENISCKLIPDGLSRSSLIYKEKAVNKLSPPNSVVTHTSALDEETSGLQSSSRSPDTNLQLKNSIHLMDVDEVRFDSASIHKQRSLNKSMGHAEATAARRSFENFLSTLSRTKDSIGRATRLAIDCAKYGIAGEVVQMLLQNLEKESSLNRKLDLFFLVDSITQCSRGQKGVAGDVYPSLFQSVLPRLLSAAAPPGNAAWDNRRQCLKVLRLWLERKTLPDSIVRHHIRELDSVNEASFSSVSSRRPPRTERPLNDPIREMEGMLVDEYGSNASFQIPGFLGSRMLEDEEESGDDEKGFETVTPEHDAETSKNEAEIAASSMPEKHTHILEDVDGELEMEDVSPPREAKMNSTYDTQGVSSEHGSHYHLDKHASLPFAPPLPADNPPSPPPLPSSPPPVAPPGPPILSLVPPPQPTVSHNHTDAFDTHAYMRRNKMQYPLSGHRPSAPSNVLPSDRVDYAPGYVDHPKQMQLPVSSFNSSSSYGYPCGSHSSAHSANDTPPLSSALMPRKDYRLQPPPPTISNQFSHAHSEKQGRQTWGDCLPFDRRGMFATEAQEGHIYGDRCTRGLVQHEISERCRFSAAVHSGPMLHEKVETSPSLPPKYNPPAETSSISSHGWSIPPRTSSYPYTLAASRPPLENQVSRVAGAHDYWRPR</sequence>
<comment type="subcellular location">
    <subcellularLocation>
        <location evidence="1">Nucleus</location>
    </subcellularLocation>
</comment>
<feature type="compositionally biased region" description="Basic and acidic residues" evidence="8">
    <location>
        <begin position="1182"/>
        <end position="1192"/>
    </location>
</feature>
<dbReference type="EMBL" id="GDJX01019441">
    <property type="protein sequence ID" value="JAT48495.1"/>
    <property type="molecule type" value="Transcribed_RNA"/>
</dbReference>
<feature type="region of interest" description="Disordered" evidence="8">
    <location>
        <begin position="587"/>
        <end position="617"/>
    </location>
</feature>
<feature type="region of interest" description="Disordered" evidence="8">
    <location>
        <begin position="1410"/>
        <end position="1473"/>
    </location>
</feature>
<protein>
    <submittedName>
        <fullName evidence="11">Hepatoma-derived growth factor</fullName>
    </submittedName>
</protein>
<keyword evidence="2" id="KW-0217">Developmental protein</keyword>
<feature type="compositionally biased region" description="Polar residues" evidence="8">
    <location>
        <begin position="587"/>
        <end position="613"/>
    </location>
</feature>
<dbReference type="SMART" id="SM00582">
    <property type="entry name" value="RPR"/>
    <property type="match status" value="1"/>
</dbReference>
<dbReference type="InterPro" id="IPR000313">
    <property type="entry name" value="PWWP_dom"/>
</dbReference>
<dbReference type="FunFam" id="1.25.40.90:FF:000037">
    <property type="entry name" value="Enhancer of ag-4 2"/>
    <property type="match status" value="1"/>
</dbReference>
<dbReference type="Pfam" id="PF00855">
    <property type="entry name" value="PWWP"/>
    <property type="match status" value="1"/>
</dbReference>
<evidence type="ECO:0000256" key="4">
    <source>
        <dbReference type="ARBA" id="ARBA00023015"/>
    </source>
</evidence>
<dbReference type="Pfam" id="PF04818">
    <property type="entry name" value="CID"/>
    <property type="match status" value="1"/>
</dbReference>
<evidence type="ECO:0000313" key="11">
    <source>
        <dbReference type="EMBL" id="JAT48495.1"/>
    </source>
</evidence>
<dbReference type="SUPFAM" id="SSF63748">
    <property type="entry name" value="Tudor/PWWP/MBT"/>
    <property type="match status" value="1"/>
</dbReference>
<name>A0A1D1Y1H6_9ARAE</name>
<feature type="domain" description="CID" evidence="10">
    <location>
        <begin position="913"/>
        <end position="1054"/>
    </location>
</feature>
<evidence type="ECO:0000259" key="10">
    <source>
        <dbReference type="PROSITE" id="PS51391"/>
    </source>
</evidence>
<dbReference type="SMART" id="SM00293">
    <property type="entry name" value="PWWP"/>
    <property type="match status" value="1"/>
</dbReference>
<keyword evidence="6" id="KW-0804">Transcription</keyword>
<feature type="region of interest" description="Disordered" evidence="8">
    <location>
        <begin position="1106"/>
        <end position="1240"/>
    </location>
</feature>
<evidence type="ECO:0000259" key="9">
    <source>
        <dbReference type="PROSITE" id="PS50812"/>
    </source>
</evidence>
<evidence type="ECO:0000256" key="1">
    <source>
        <dbReference type="ARBA" id="ARBA00004123"/>
    </source>
</evidence>
<evidence type="ECO:0000256" key="5">
    <source>
        <dbReference type="ARBA" id="ARBA00023089"/>
    </source>
</evidence>
<proteinExistence type="predicted"/>
<feature type="compositionally biased region" description="Polar residues" evidence="8">
    <location>
        <begin position="1169"/>
        <end position="1181"/>
    </location>
</feature>
<feature type="domain" description="PWWP" evidence="9">
    <location>
        <begin position="24"/>
        <end position="81"/>
    </location>
</feature>
<feature type="region of interest" description="Disordered" evidence="8">
    <location>
        <begin position="1304"/>
        <end position="1327"/>
    </location>
</feature>
<feature type="compositionally biased region" description="Polar residues" evidence="8">
    <location>
        <begin position="1426"/>
        <end position="1446"/>
    </location>
</feature>
<keyword evidence="5" id="KW-0287">Flowering</keyword>
<feature type="region of interest" description="Disordered" evidence="8">
    <location>
        <begin position="216"/>
        <end position="245"/>
    </location>
</feature>
<dbReference type="PANTHER" id="PTHR12550">
    <property type="entry name" value="HEPATOMA-DERIVED GROWTH FACTOR-RELATED"/>
    <property type="match status" value="1"/>
</dbReference>
<evidence type="ECO:0000256" key="8">
    <source>
        <dbReference type="SAM" id="MobiDB-lite"/>
    </source>
</evidence>
<evidence type="ECO:0000256" key="2">
    <source>
        <dbReference type="ARBA" id="ARBA00022473"/>
    </source>
</evidence>
<dbReference type="PROSITE" id="PS50812">
    <property type="entry name" value="PWWP"/>
    <property type="match status" value="1"/>
</dbReference>
<dbReference type="GO" id="GO:0009908">
    <property type="term" value="P:flower development"/>
    <property type="evidence" value="ECO:0007669"/>
    <property type="project" value="UniProtKB-KW"/>
</dbReference>
<organism evidence="11">
    <name type="scientific">Anthurium amnicola</name>
    <dbReference type="NCBI Taxonomy" id="1678845"/>
    <lineage>
        <taxon>Eukaryota</taxon>
        <taxon>Viridiplantae</taxon>
        <taxon>Streptophyta</taxon>
        <taxon>Embryophyta</taxon>
        <taxon>Tracheophyta</taxon>
        <taxon>Spermatophyta</taxon>
        <taxon>Magnoliopsida</taxon>
        <taxon>Liliopsida</taxon>
        <taxon>Araceae</taxon>
        <taxon>Pothoideae</taxon>
        <taxon>Potheae</taxon>
        <taxon>Anthurium</taxon>
    </lineage>
</organism>
<evidence type="ECO:0000256" key="3">
    <source>
        <dbReference type="ARBA" id="ARBA00022664"/>
    </source>
</evidence>
<reference evidence="11" key="1">
    <citation type="submission" date="2015-07" db="EMBL/GenBank/DDBJ databases">
        <title>Transcriptome Assembly of Anthurium amnicola.</title>
        <authorList>
            <person name="Suzuki J."/>
        </authorList>
    </citation>
    <scope>NUCLEOTIDE SEQUENCE</scope>
</reference>
<dbReference type="PANTHER" id="PTHR12550:SF49">
    <property type="entry name" value="PROTEIN HUA2-LIKE 2-RELATED"/>
    <property type="match status" value="1"/>
</dbReference>
<dbReference type="GO" id="GO:0005634">
    <property type="term" value="C:nucleus"/>
    <property type="evidence" value="ECO:0007669"/>
    <property type="project" value="UniProtKB-SubCell"/>
</dbReference>
<dbReference type="SUPFAM" id="SSF48464">
    <property type="entry name" value="ENTH/VHS domain"/>
    <property type="match status" value="1"/>
</dbReference>
<dbReference type="InterPro" id="IPR006569">
    <property type="entry name" value="CID_dom"/>
</dbReference>
<feature type="compositionally biased region" description="Basic and acidic residues" evidence="8">
    <location>
        <begin position="1114"/>
        <end position="1134"/>
    </location>
</feature>
<dbReference type="Gene3D" id="2.30.30.140">
    <property type="match status" value="1"/>
</dbReference>
<dbReference type="InterPro" id="IPR008942">
    <property type="entry name" value="ENTH_VHS"/>
</dbReference>